<dbReference type="PANTHER" id="PTHR12475">
    <property type="match status" value="1"/>
</dbReference>
<dbReference type="InterPro" id="IPR051490">
    <property type="entry name" value="THEM6_lcsJ_thioesterase"/>
</dbReference>
<dbReference type="CDD" id="cd00586">
    <property type="entry name" value="4HBT"/>
    <property type="match status" value="1"/>
</dbReference>
<organism evidence="1 2">
    <name type="scientific">Rubricella aquisinus</name>
    <dbReference type="NCBI Taxonomy" id="2028108"/>
    <lineage>
        <taxon>Bacteria</taxon>
        <taxon>Pseudomonadati</taxon>
        <taxon>Pseudomonadota</taxon>
        <taxon>Alphaproteobacteria</taxon>
        <taxon>Rhodobacterales</taxon>
        <taxon>Paracoccaceae</taxon>
        <taxon>Rubricella</taxon>
    </lineage>
</organism>
<keyword evidence="2" id="KW-1185">Reference proteome</keyword>
<dbReference type="Gene3D" id="3.10.129.10">
    <property type="entry name" value="Hotdog Thioesterase"/>
    <property type="match status" value="1"/>
</dbReference>
<comment type="caution">
    <text evidence="1">The sequence shown here is derived from an EMBL/GenBank/DDBJ whole genome shotgun (WGS) entry which is preliminary data.</text>
</comment>
<accession>A0A840WK07</accession>
<reference evidence="1 2" key="1">
    <citation type="submission" date="2020-08" db="EMBL/GenBank/DDBJ databases">
        <title>Genomic Encyclopedia of Type Strains, Phase IV (KMG-IV): sequencing the most valuable type-strain genomes for metagenomic binning, comparative biology and taxonomic classification.</title>
        <authorList>
            <person name="Goeker M."/>
        </authorList>
    </citation>
    <scope>NUCLEOTIDE SEQUENCE [LARGE SCALE GENOMIC DNA]</scope>
    <source>
        <strain evidence="1 2">DSM 103377</strain>
    </source>
</reference>
<name>A0A840WK07_9RHOB</name>
<proteinExistence type="predicted"/>
<dbReference type="Pfam" id="PF13279">
    <property type="entry name" value="4HBT_2"/>
    <property type="match status" value="1"/>
</dbReference>
<dbReference type="InterPro" id="IPR029069">
    <property type="entry name" value="HotDog_dom_sf"/>
</dbReference>
<sequence>MYPFPRLIKEMLIARKQPKLPFEGVHVSHHICWPWDIDMFGEMNNGRILTVFDLGRFPLALRVGLFDLLRRKKWALTMAGASVRYRKRILPFRKYEMRSSCVGRDARFFYLHQSLWAGDTCCASVLYRSAVLERGKIVPTDRVATELDAPEWNPDLPPWVQAWIDADNTRAWPPEH</sequence>
<evidence type="ECO:0000313" key="1">
    <source>
        <dbReference type="EMBL" id="MBB5515428.1"/>
    </source>
</evidence>
<dbReference type="SUPFAM" id="SSF54637">
    <property type="entry name" value="Thioesterase/thiol ester dehydrase-isomerase"/>
    <property type="match status" value="1"/>
</dbReference>
<evidence type="ECO:0000313" key="2">
    <source>
        <dbReference type="Proteomes" id="UP000553766"/>
    </source>
</evidence>
<dbReference type="AlphaFoldDB" id="A0A840WK07"/>
<gene>
    <name evidence="1" type="ORF">FHS89_001440</name>
</gene>
<protein>
    <submittedName>
        <fullName evidence="1">Acyl-CoA thioesterase FadM</fullName>
    </submittedName>
</protein>
<dbReference type="Proteomes" id="UP000553766">
    <property type="component" value="Unassembled WGS sequence"/>
</dbReference>
<dbReference type="EMBL" id="JACIJS010000004">
    <property type="protein sequence ID" value="MBB5515428.1"/>
    <property type="molecule type" value="Genomic_DNA"/>
</dbReference>
<dbReference type="PANTHER" id="PTHR12475:SF4">
    <property type="entry name" value="PROTEIN THEM6"/>
    <property type="match status" value="1"/>
</dbReference>
<dbReference type="RefSeq" id="WP_184010037.1">
    <property type="nucleotide sequence ID" value="NZ_JACIJS010000004.1"/>
</dbReference>